<evidence type="ECO:0000256" key="5">
    <source>
        <dbReference type="ARBA" id="ARBA00035200"/>
    </source>
</evidence>
<protein>
    <recommendedName>
        <fullName evidence="5">Large ribosomal subunit protein uL15</fullName>
    </recommendedName>
    <alternativeName>
        <fullName evidence="6">60S ribosomal protein L27a</fullName>
    </alternativeName>
</protein>
<dbReference type="Gene3D" id="3.100.10.10">
    <property type="match status" value="1"/>
</dbReference>
<reference evidence="7" key="2">
    <citation type="submission" date="2025-08" db="UniProtKB">
        <authorList>
            <consortium name="Ensembl"/>
        </authorList>
    </citation>
    <scope>IDENTIFICATION</scope>
    <source>
        <strain evidence="7">Brown Norway</strain>
    </source>
</reference>
<sequence length="157" mass="17261">MFAMPTRSLQDARGWSLHSRKHEDIELLEEDWETPRPHEPLAASTQEAAGMLEACITTGSTLTNVVQVTSGKLVRGVTPLKRNQSFCPTVNLGKLWTLVSEQTRVSAAKDKTGAAPTLRMLDQATTEFWGRGRGSFVKARFFRSAEEKIRGVGGACV</sequence>
<dbReference type="PANTHER" id="PTHR11721">
    <property type="entry name" value="60S RIBOSOMAL PROTEIN L27A"/>
    <property type="match status" value="1"/>
</dbReference>
<organism evidence="7 8">
    <name type="scientific">Rattus norvegicus</name>
    <name type="common">Rat</name>
    <dbReference type="NCBI Taxonomy" id="10116"/>
    <lineage>
        <taxon>Eukaryota</taxon>
        <taxon>Metazoa</taxon>
        <taxon>Chordata</taxon>
        <taxon>Craniata</taxon>
        <taxon>Vertebrata</taxon>
        <taxon>Euteleostomi</taxon>
        <taxon>Mammalia</taxon>
        <taxon>Eutheria</taxon>
        <taxon>Euarchontoglires</taxon>
        <taxon>Glires</taxon>
        <taxon>Rodentia</taxon>
        <taxon>Myomorpha</taxon>
        <taxon>Muroidea</taxon>
        <taxon>Muridae</taxon>
        <taxon>Murinae</taxon>
        <taxon>Rattus</taxon>
    </lineage>
</organism>
<evidence type="ECO:0000256" key="4">
    <source>
        <dbReference type="ARBA" id="ARBA00023278"/>
    </source>
</evidence>
<evidence type="ECO:0000256" key="1">
    <source>
        <dbReference type="ARBA" id="ARBA00007320"/>
    </source>
</evidence>
<name>A0ABK0LBT9_RAT</name>
<evidence type="ECO:0000313" key="8">
    <source>
        <dbReference type="Proteomes" id="UP000002494"/>
    </source>
</evidence>
<dbReference type="GeneTree" id="ENSGT01140000286842"/>
<proteinExistence type="inferred from homology"/>
<dbReference type="Ensembl" id="ENSRNOT00000149312.1">
    <property type="protein sequence ID" value="ENSRNOP00000099202.1"/>
    <property type="gene ID" value="ENSRNOG00000090887.1"/>
</dbReference>
<evidence type="ECO:0000256" key="3">
    <source>
        <dbReference type="ARBA" id="ARBA00023274"/>
    </source>
</evidence>
<accession>A0ABK0LBT9</accession>
<evidence type="ECO:0000256" key="6">
    <source>
        <dbReference type="ARBA" id="ARBA00035527"/>
    </source>
</evidence>
<reference evidence="7" key="1">
    <citation type="submission" date="2024-01" db="EMBL/GenBank/DDBJ databases">
        <title>GRCr8: a new rat reference genome assembly contstructed from accurate long reads and long range scaffolding.</title>
        <authorList>
            <person name="Doris P.A."/>
            <person name="Kalbfleisch T."/>
            <person name="Li K."/>
            <person name="Howe K."/>
            <person name="Wood J."/>
        </authorList>
    </citation>
    <scope>NUCLEOTIDE SEQUENCE [LARGE SCALE GENOMIC DNA]</scope>
    <source>
        <strain evidence="7">Brown Norway</strain>
    </source>
</reference>
<dbReference type="Proteomes" id="UP000002494">
    <property type="component" value="Chromosome 19"/>
</dbReference>
<keyword evidence="8" id="KW-1185">Reference proteome</keyword>
<evidence type="ECO:0000313" key="7">
    <source>
        <dbReference type="Ensembl" id="ENSRNOP00000099202.1"/>
    </source>
</evidence>
<reference evidence="7" key="3">
    <citation type="submission" date="2025-09" db="UniProtKB">
        <authorList>
            <consortium name="Ensembl"/>
        </authorList>
    </citation>
    <scope>IDENTIFICATION</scope>
    <source>
        <strain evidence="7">Brown Norway</strain>
    </source>
</reference>
<dbReference type="PANTHER" id="PTHR11721:SF3">
    <property type="entry name" value="LARGE RIBOSOMAL SUBUNIT PROTEIN UL15"/>
    <property type="match status" value="1"/>
</dbReference>
<keyword evidence="3" id="KW-0687">Ribonucleoprotein</keyword>
<evidence type="ECO:0000256" key="2">
    <source>
        <dbReference type="ARBA" id="ARBA00022980"/>
    </source>
</evidence>
<dbReference type="SUPFAM" id="SSF52080">
    <property type="entry name" value="Ribosomal proteins L15p and L18e"/>
    <property type="match status" value="1"/>
</dbReference>
<dbReference type="InterPro" id="IPR036227">
    <property type="entry name" value="Ribosomal_uL15/eL18_sf"/>
</dbReference>
<keyword evidence="2" id="KW-0689">Ribosomal protein</keyword>
<keyword evidence="4" id="KW-0379">Hydroxylation</keyword>
<comment type="similarity">
    <text evidence="1">Belongs to the universal ribosomal protein uL15 family.</text>
</comment>